<dbReference type="Gene3D" id="3.30.110.170">
    <property type="entry name" value="Protein of unknown function (DUF541), domain 1"/>
    <property type="match status" value="1"/>
</dbReference>
<dbReference type="Pfam" id="PF04402">
    <property type="entry name" value="SIMPL"/>
    <property type="match status" value="1"/>
</dbReference>
<dbReference type="KEGG" id="nsh:GXM_02577"/>
<dbReference type="EMBL" id="CP045226">
    <property type="protein sequence ID" value="QFS45102.1"/>
    <property type="molecule type" value="Genomic_DNA"/>
</dbReference>
<dbReference type="Proteomes" id="UP000326678">
    <property type="component" value="Chromosome Gxm1"/>
</dbReference>
<evidence type="ECO:0000313" key="3">
    <source>
        <dbReference type="Proteomes" id="UP000326678"/>
    </source>
</evidence>
<dbReference type="RefSeq" id="WP_194198760.1">
    <property type="nucleotide sequence ID" value="NZ_CP045226.1"/>
</dbReference>
<feature type="compositionally biased region" description="Polar residues" evidence="1">
    <location>
        <begin position="73"/>
        <end position="105"/>
    </location>
</feature>
<keyword evidence="3" id="KW-1185">Reference proteome</keyword>
<name>A0A5P8VXG2_9NOSO</name>
<reference evidence="2 3" key="1">
    <citation type="submission" date="2019-10" db="EMBL/GenBank/DDBJ databases">
        <title>Genomic and transcriptomic insights into the perfect genentic adaptation of a filamentous nitrogen-fixing cyanobacterium to rice fields.</title>
        <authorList>
            <person name="Chen Z."/>
        </authorList>
    </citation>
    <scope>NUCLEOTIDE SEQUENCE [LARGE SCALE GENOMIC DNA]</scope>
    <source>
        <strain evidence="2">CCNUC1</strain>
    </source>
</reference>
<evidence type="ECO:0000256" key="1">
    <source>
        <dbReference type="SAM" id="MobiDB-lite"/>
    </source>
</evidence>
<dbReference type="AlphaFoldDB" id="A0A5P8VXG2"/>
<protein>
    <submittedName>
        <fullName evidence="2">SIMPL domain-containing protein</fullName>
    </submittedName>
</protein>
<dbReference type="InterPro" id="IPR007497">
    <property type="entry name" value="SIMPL/DUF541"/>
</dbReference>
<proteinExistence type="predicted"/>
<sequence>MRKITALMVVSITVAVGVGALTPKVTNAQLFYPPASDRHSLMVIGQGVVRVPADTADIELVFSSAASNDELETQPSSLPQTRRISSPSGYASGTPRANGSPSLLEQQDRAASPTQLLNYKTAAESLPSKKSLTKATLQPVVNSLVTKGISADKIQVQINANSSENNAKILVRLEKPTRDRVQEIVGTANKATNEIENLSVKSVGVEYAVNDCQALQSSVYQSAMKDAQSRAQALATAMGVKLGTPSVAEPFYTLFYPSCSSKTGVPLPSFASFLLSPAYNPDAPAEVEMKKDIFVTYTTK</sequence>
<organism evidence="2 3">
    <name type="scientific">Nostoc sphaeroides CCNUC1</name>
    <dbReference type="NCBI Taxonomy" id="2653204"/>
    <lineage>
        <taxon>Bacteria</taxon>
        <taxon>Bacillati</taxon>
        <taxon>Cyanobacteriota</taxon>
        <taxon>Cyanophyceae</taxon>
        <taxon>Nostocales</taxon>
        <taxon>Nostocaceae</taxon>
        <taxon>Nostoc</taxon>
    </lineage>
</organism>
<accession>A0A5P8VXG2</accession>
<evidence type="ECO:0000313" key="2">
    <source>
        <dbReference type="EMBL" id="QFS45102.1"/>
    </source>
</evidence>
<gene>
    <name evidence="2" type="ORF">GXM_02577</name>
</gene>
<feature type="region of interest" description="Disordered" evidence="1">
    <location>
        <begin position="69"/>
        <end position="111"/>
    </location>
</feature>